<feature type="region of interest" description="Disordered" evidence="1">
    <location>
        <begin position="26"/>
        <end position="54"/>
    </location>
</feature>
<dbReference type="Gene3D" id="2.60.40.420">
    <property type="entry name" value="Cupredoxins - blue copper proteins"/>
    <property type="match status" value="1"/>
</dbReference>
<name>A0AAD1IPT9_9MYCO</name>
<dbReference type="RefSeq" id="WP_134057387.1">
    <property type="nucleotide sequence ID" value="NZ_AP022586.1"/>
</dbReference>
<evidence type="ECO:0000313" key="3">
    <source>
        <dbReference type="EMBL" id="BBY18876.1"/>
    </source>
</evidence>
<protein>
    <recommendedName>
        <fullName evidence="5">EfeO-type cupredoxin-like domain-containing protein</fullName>
    </recommendedName>
</protein>
<reference evidence="3 4" key="1">
    <citation type="journal article" date="2019" name="Emerg. Microbes Infect.">
        <title>Comprehensive subspecies identification of 175 nontuberculous mycobacteria species based on 7547 genomic profiles.</title>
        <authorList>
            <person name="Matsumoto Y."/>
            <person name="Kinjo T."/>
            <person name="Motooka D."/>
            <person name="Nabeya D."/>
            <person name="Jung N."/>
            <person name="Uechi K."/>
            <person name="Horii T."/>
            <person name="Iida T."/>
            <person name="Fujita J."/>
            <person name="Nakamura S."/>
        </authorList>
    </citation>
    <scope>NUCLEOTIDE SEQUENCE [LARGE SCALE GENOMIC DNA]</scope>
    <source>
        <strain evidence="3 4">JCM 17423</strain>
    </source>
</reference>
<dbReference type="AlphaFoldDB" id="A0AAD1IPT9"/>
<gene>
    <name evidence="3" type="ORF">MLIT_44680</name>
</gene>
<evidence type="ECO:0000256" key="2">
    <source>
        <dbReference type="SAM" id="SignalP"/>
    </source>
</evidence>
<sequence length="143" mass="15071">MTRTARRSGSILIVTAAALVAAACGGSQDSGQASPSPSASTVSPSQMTDQQRPTDRLTIDVSIEGGNVTPTNARLEGKVGQPIVLRVNSDAADELHVHSVPDHTFTVEPKPGQQFQFTVDVPGNVEIELHDLHRVIASVQVQP</sequence>
<keyword evidence="2" id="KW-0732">Signal</keyword>
<proteinExistence type="predicted"/>
<dbReference type="Proteomes" id="UP000466607">
    <property type="component" value="Chromosome"/>
</dbReference>
<keyword evidence="4" id="KW-1185">Reference proteome</keyword>
<accession>A0AAD1IPT9</accession>
<dbReference type="PROSITE" id="PS51257">
    <property type="entry name" value="PROKAR_LIPOPROTEIN"/>
    <property type="match status" value="1"/>
</dbReference>
<feature type="signal peptide" evidence="2">
    <location>
        <begin position="1"/>
        <end position="22"/>
    </location>
</feature>
<dbReference type="InterPro" id="IPR008972">
    <property type="entry name" value="Cupredoxin"/>
</dbReference>
<feature type="chain" id="PRO_5042242027" description="EfeO-type cupredoxin-like domain-containing protein" evidence="2">
    <location>
        <begin position="23"/>
        <end position="143"/>
    </location>
</feature>
<evidence type="ECO:0008006" key="5">
    <source>
        <dbReference type="Google" id="ProtNLM"/>
    </source>
</evidence>
<dbReference type="SUPFAM" id="SSF49503">
    <property type="entry name" value="Cupredoxins"/>
    <property type="match status" value="1"/>
</dbReference>
<feature type="compositionally biased region" description="Low complexity" evidence="1">
    <location>
        <begin position="33"/>
        <end position="45"/>
    </location>
</feature>
<evidence type="ECO:0000256" key="1">
    <source>
        <dbReference type="SAM" id="MobiDB-lite"/>
    </source>
</evidence>
<evidence type="ECO:0000313" key="4">
    <source>
        <dbReference type="Proteomes" id="UP000466607"/>
    </source>
</evidence>
<organism evidence="3 4">
    <name type="scientific">Mycolicibacterium litorale</name>
    <dbReference type="NCBI Taxonomy" id="758802"/>
    <lineage>
        <taxon>Bacteria</taxon>
        <taxon>Bacillati</taxon>
        <taxon>Actinomycetota</taxon>
        <taxon>Actinomycetes</taxon>
        <taxon>Mycobacteriales</taxon>
        <taxon>Mycobacteriaceae</taxon>
        <taxon>Mycolicibacterium</taxon>
    </lineage>
</organism>
<dbReference type="EMBL" id="AP022586">
    <property type="protein sequence ID" value="BBY18876.1"/>
    <property type="molecule type" value="Genomic_DNA"/>
</dbReference>